<feature type="compositionally biased region" description="Basic and acidic residues" evidence="1">
    <location>
        <begin position="71"/>
        <end position="81"/>
    </location>
</feature>
<sequence>MVGVSRPQSRAKGECRARVLLCLEAKEGREEGRVTASSAHQHQTAPLLTSTRRHLSSVRGDHGKRQHHQQKREDKENVFTK</sequence>
<evidence type="ECO:0000313" key="2">
    <source>
        <dbReference type="EMBL" id="CAI9179108.1"/>
    </source>
</evidence>
<evidence type="ECO:0000256" key="1">
    <source>
        <dbReference type="SAM" id="MobiDB-lite"/>
    </source>
</evidence>
<dbReference type="Proteomes" id="UP001176941">
    <property type="component" value="Chromosome 9"/>
</dbReference>
<reference evidence="2" key="1">
    <citation type="submission" date="2023-04" db="EMBL/GenBank/DDBJ databases">
        <authorList>
            <consortium name="ELIXIR-Norway"/>
        </authorList>
    </citation>
    <scope>NUCLEOTIDE SEQUENCE [LARGE SCALE GENOMIC DNA]</scope>
</reference>
<gene>
    <name evidence="2" type="ORF">MRATA1EN1_LOCUS28070</name>
</gene>
<proteinExistence type="predicted"/>
<feature type="region of interest" description="Disordered" evidence="1">
    <location>
        <begin position="29"/>
        <end position="81"/>
    </location>
</feature>
<dbReference type="EMBL" id="OX459945">
    <property type="protein sequence ID" value="CAI9179108.1"/>
    <property type="molecule type" value="Genomic_DNA"/>
</dbReference>
<protein>
    <submittedName>
        <fullName evidence="2">Uncharacterized protein</fullName>
    </submittedName>
</protein>
<evidence type="ECO:0000313" key="3">
    <source>
        <dbReference type="Proteomes" id="UP001176941"/>
    </source>
</evidence>
<feature type="compositionally biased region" description="Basic residues" evidence="1">
    <location>
        <begin position="51"/>
        <end position="70"/>
    </location>
</feature>
<keyword evidence="3" id="KW-1185">Reference proteome</keyword>
<feature type="compositionally biased region" description="Polar residues" evidence="1">
    <location>
        <begin position="35"/>
        <end position="50"/>
    </location>
</feature>
<name>A0ABN8ZYQ7_RANTA</name>
<organism evidence="2 3">
    <name type="scientific">Rangifer tarandus platyrhynchus</name>
    <name type="common">Svalbard reindeer</name>
    <dbReference type="NCBI Taxonomy" id="3082113"/>
    <lineage>
        <taxon>Eukaryota</taxon>
        <taxon>Metazoa</taxon>
        <taxon>Chordata</taxon>
        <taxon>Craniata</taxon>
        <taxon>Vertebrata</taxon>
        <taxon>Euteleostomi</taxon>
        <taxon>Mammalia</taxon>
        <taxon>Eutheria</taxon>
        <taxon>Laurasiatheria</taxon>
        <taxon>Artiodactyla</taxon>
        <taxon>Ruminantia</taxon>
        <taxon>Pecora</taxon>
        <taxon>Cervidae</taxon>
        <taxon>Odocoileinae</taxon>
        <taxon>Rangifer</taxon>
    </lineage>
</organism>
<accession>A0ABN8ZYQ7</accession>